<dbReference type="GO" id="GO:0005524">
    <property type="term" value="F:ATP binding"/>
    <property type="evidence" value="ECO:0007669"/>
    <property type="project" value="UniProtKB-UniRule"/>
</dbReference>
<comment type="caution">
    <text evidence="4">The sequence shown here is derived from an EMBL/GenBank/DDBJ whole genome shotgun (WGS) entry which is preliminary data.</text>
</comment>
<keyword evidence="1" id="KW-0067">ATP-binding</keyword>
<dbReference type="PANTHER" id="PTHR45621">
    <property type="entry name" value="OS01G0588500 PROTEIN-RELATED"/>
    <property type="match status" value="1"/>
</dbReference>
<feature type="region of interest" description="Disordered" evidence="2">
    <location>
        <begin position="274"/>
        <end position="313"/>
    </location>
</feature>
<dbReference type="InterPro" id="IPR011009">
    <property type="entry name" value="Kinase-like_dom_sf"/>
</dbReference>
<feature type="domain" description="Protein kinase" evidence="3">
    <location>
        <begin position="1"/>
        <end position="253"/>
    </location>
</feature>
<dbReference type="InterPro" id="IPR017441">
    <property type="entry name" value="Protein_kinase_ATP_BS"/>
</dbReference>
<feature type="compositionally biased region" description="Basic and acidic residues" evidence="2">
    <location>
        <begin position="1"/>
        <end position="13"/>
    </location>
</feature>
<feature type="compositionally biased region" description="Polar residues" evidence="2">
    <location>
        <begin position="19"/>
        <end position="32"/>
    </location>
</feature>
<dbReference type="Gene3D" id="3.30.200.20">
    <property type="entry name" value="Phosphorylase Kinase, domain 1"/>
    <property type="match status" value="1"/>
</dbReference>
<evidence type="ECO:0000256" key="1">
    <source>
        <dbReference type="PROSITE-ProRule" id="PRU10141"/>
    </source>
</evidence>
<accession>A0A426ZRH4</accession>
<sequence length="313" mass="34149">ETKSTNDGGKDKPAALVSDSATASKADSNPSPSKAFEDLKISSQLRKFTFNELRSAASNFQPDGLLGEGGFGRVYKGWIEKYGTAPVKPGTGLTVAVKMLSHDRIQGHKEWLDFNAKLSDFGLAKAGPEGDKTHVTTRVMGTFGYAAPEYVMTGHLTPRSDVYSFGVVLLEIMTGRRTMDKRRPAREQNLVEWARPYLGKKRQFYRIIDPRLHGNFSVKGAQKVAELVQACVGRNAKARPLMSEVVAVLKPLVDLNDIASSSASFRAMTKERAASIAASPTMESNTRQPKRSISRGSSPYLQPLRSLSPGSEP</sequence>
<gene>
    <name evidence="4" type="ORF">B296_00012321</name>
</gene>
<evidence type="ECO:0000313" key="5">
    <source>
        <dbReference type="Proteomes" id="UP000287651"/>
    </source>
</evidence>
<dbReference type="Gene3D" id="1.10.510.10">
    <property type="entry name" value="Transferase(Phosphotransferase) domain 1"/>
    <property type="match status" value="1"/>
</dbReference>
<feature type="region of interest" description="Disordered" evidence="2">
    <location>
        <begin position="1"/>
        <end position="35"/>
    </location>
</feature>
<evidence type="ECO:0000259" key="3">
    <source>
        <dbReference type="PROSITE" id="PS50011"/>
    </source>
</evidence>
<proteinExistence type="predicted"/>
<dbReference type="Pfam" id="PF00069">
    <property type="entry name" value="Pkinase"/>
    <property type="match status" value="1"/>
</dbReference>
<dbReference type="Proteomes" id="UP000287651">
    <property type="component" value="Unassembled WGS sequence"/>
</dbReference>
<dbReference type="InterPro" id="IPR000719">
    <property type="entry name" value="Prot_kinase_dom"/>
</dbReference>
<protein>
    <recommendedName>
        <fullName evidence="3">Protein kinase domain-containing protein</fullName>
    </recommendedName>
</protein>
<reference evidence="4 5" key="1">
    <citation type="journal article" date="2014" name="Agronomy (Basel)">
        <title>A Draft Genome Sequence for Ensete ventricosum, the Drought-Tolerant Tree Against Hunger.</title>
        <authorList>
            <person name="Harrison J."/>
            <person name="Moore K.A."/>
            <person name="Paszkiewicz K."/>
            <person name="Jones T."/>
            <person name="Grant M."/>
            <person name="Ambacheew D."/>
            <person name="Muzemil S."/>
            <person name="Studholme D.J."/>
        </authorList>
    </citation>
    <scope>NUCLEOTIDE SEQUENCE [LARGE SCALE GENOMIC DNA]</scope>
</reference>
<dbReference type="PROSITE" id="PS50011">
    <property type="entry name" value="PROTEIN_KINASE_DOM"/>
    <property type="match status" value="1"/>
</dbReference>
<dbReference type="PROSITE" id="PS00107">
    <property type="entry name" value="PROTEIN_KINASE_ATP"/>
    <property type="match status" value="1"/>
</dbReference>
<feature type="non-terminal residue" evidence="4">
    <location>
        <position position="1"/>
    </location>
</feature>
<organism evidence="4 5">
    <name type="scientific">Ensete ventricosum</name>
    <name type="common">Abyssinian banana</name>
    <name type="synonym">Musa ensete</name>
    <dbReference type="NCBI Taxonomy" id="4639"/>
    <lineage>
        <taxon>Eukaryota</taxon>
        <taxon>Viridiplantae</taxon>
        <taxon>Streptophyta</taxon>
        <taxon>Embryophyta</taxon>
        <taxon>Tracheophyta</taxon>
        <taxon>Spermatophyta</taxon>
        <taxon>Magnoliopsida</taxon>
        <taxon>Liliopsida</taxon>
        <taxon>Zingiberales</taxon>
        <taxon>Musaceae</taxon>
        <taxon>Ensete</taxon>
    </lineage>
</organism>
<dbReference type="InterPro" id="IPR050823">
    <property type="entry name" value="Plant_Ser_Thr_Prot_Kinase"/>
</dbReference>
<dbReference type="AlphaFoldDB" id="A0A426ZRH4"/>
<evidence type="ECO:0000256" key="2">
    <source>
        <dbReference type="SAM" id="MobiDB-lite"/>
    </source>
</evidence>
<name>A0A426ZRH4_ENSVE</name>
<feature type="binding site" evidence="1">
    <location>
        <position position="98"/>
    </location>
    <ligand>
        <name>ATP</name>
        <dbReference type="ChEBI" id="CHEBI:30616"/>
    </ligand>
</feature>
<dbReference type="GO" id="GO:0004672">
    <property type="term" value="F:protein kinase activity"/>
    <property type="evidence" value="ECO:0007669"/>
    <property type="project" value="InterPro"/>
</dbReference>
<keyword evidence="1" id="KW-0547">Nucleotide-binding</keyword>
<dbReference type="EMBL" id="AMZH03005381">
    <property type="protein sequence ID" value="RRT66550.1"/>
    <property type="molecule type" value="Genomic_DNA"/>
</dbReference>
<evidence type="ECO:0000313" key="4">
    <source>
        <dbReference type="EMBL" id="RRT66550.1"/>
    </source>
</evidence>
<dbReference type="SUPFAM" id="SSF56112">
    <property type="entry name" value="Protein kinase-like (PK-like)"/>
    <property type="match status" value="1"/>
</dbReference>